<dbReference type="Gene3D" id="3.30.40.10">
    <property type="entry name" value="Zinc/RING finger domain, C3HC4 (zinc finger)"/>
    <property type="match status" value="1"/>
</dbReference>
<dbReference type="SMART" id="SM00487">
    <property type="entry name" value="DEXDc"/>
    <property type="match status" value="1"/>
</dbReference>
<accession>A0AAE0LGC2</accession>
<dbReference type="InterPro" id="IPR014001">
    <property type="entry name" value="Helicase_ATP-bd"/>
</dbReference>
<dbReference type="Pfam" id="PF00628">
    <property type="entry name" value="PHD"/>
    <property type="match status" value="1"/>
</dbReference>
<dbReference type="Proteomes" id="UP001190700">
    <property type="component" value="Unassembled WGS sequence"/>
</dbReference>
<proteinExistence type="predicted"/>
<dbReference type="InterPro" id="IPR019787">
    <property type="entry name" value="Znf_PHD-finger"/>
</dbReference>
<dbReference type="InterPro" id="IPR013083">
    <property type="entry name" value="Znf_RING/FYVE/PHD"/>
</dbReference>
<evidence type="ECO:0000313" key="8">
    <source>
        <dbReference type="Proteomes" id="UP001190700"/>
    </source>
</evidence>
<dbReference type="SMART" id="SM00249">
    <property type="entry name" value="PHD"/>
    <property type="match status" value="1"/>
</dbReference>
<feature type="domain" description="PHD-type" evidence="5">
    <location>
        <begin position="3"/>
        <end position="51"/>
    </location>
</feature>
<evidence type="ECO:0000256" key="3">
    <source>
        <dbReference type="ARBA" id="ARBA00022833"/>
    </source>
</evidence>
<keyword evidence="8" id="KW-1185">Reference proteome</keyword>
<organism evidence="7 8">
    <name type="scientific">Cymbomonas tetramitiformis</name>
    <dbReference type="NCBI Taxonomy" id="36881"/>
    <lineage>
        <taxon>Eukaryota</taxon>
        <taxon>Viridiplantae</taxon>
        <taxon>Chlorophyta</taxon>
        <taxon>Pyramimonadophyceae</taxon>
        <taxon>Pyramimonadales</taxon>
        <taxon>Pyramimonadaceae</taxon>
        <taxon>Cymbomonas</taxon>
    </lineage>
</organism>
<keyword evidence="1" id="KW-0479">Metal-binding</keyword>
<dbReference type="EMBL" id="LGRX02002295">
    <property type="protein sequence ID" value="KAK3284386.1"/>
    <property type="molecule type" value="Genomic_DNA"/>
</dbReference>
<dbReference type="InterPro" id="IPR000330">
    <property type="entry name" value="SNF2_N"/>
</dbReference>
<dbReference type="InterPro" id="IPR011011">
    <property type="entry name" value="Znf_FYVE_PHD"/>
</dbReference>
<dbReference type="PROSITE" id="PS51192">
    <property type="entry name" value="HELICASE_ATP_BIND_1"/>
    <property type="match status" value="1"/>
</dbReference>
<evidence type="ECO:0008006" key="9">
    <source>
        <dbReference type="Google" id="ProtNLM"/>
    </source>
</evidence>
<evidence type="ECO:0000259" key="5">
    <source>
        <dbReference type="PROSITE" id="PS50016"/>
    </source>
</evidence>
<dbReference type="PANTHER" id="PTHR10799">
    <property type="entry name" value="SNF2/RAD54 HELICASE FAMILY"/>
    <property type="match status" value="1"/>
</dbReference>
<dbReference type="GO" id="GO:0005524">
    <property type="term" value="F:ATP binding"/>
    <property type="evidence" value="ECO:0007669"/>
    <property type="project" value="InterPro"/>
</dbReference>
<dbReference type="PROSITE" id="PS01359">
    <property type="entry name" value="ZF_PHD_1"/>
    <property type="match status" value="1"/>
</dbReference>
<evidence type="ECO:0000259" key="6">
    <source>
        <dbReference type="PROSITE" id="PS51192"/>
    </source>
</evidence>
<dbReference type="Gene3D" id="3.40.50.10810">
    <property type="entry name" value="Tandem AAA-ATPase domain"/>
    <property type="match status" value="1"/>
</dbReference>
<sequence length="333" mass="38168">MQRNWCDLCRGNNEDGDLFRCSTCPRKFHPECVKMSHRPEAGWRCEECEDATAPGAAEIKQKREMKSRTSVLRKIHLQLRASRHTFFAAERTRLLPFVGEERLDRLQYQMPSVSEVANAVQIEPKEKYIQAELRNYQVKGTNWILSQYAKGVGGILADEMGLGKTIQTLSFLATLKLKHKLPGPHLVITPLAVLQNWVNELKRFTPDLTHCKIQGSKQERERILSDPEVVHGKFDVYITTYETVMSEEAFFTDHFLWHTVTIDEGHRIKNEASKLCDCLARIQSPFRLLLTGTPLQVIATLPLLLLPWLLNRPRELNPASSPCHCPLAHSRHV</sequence>
<evidence type="ECO:0000256" key="1">
    <source>
        <dbReference type="ARBA" id="ARBA00022723"/>
    </source>
</evidence>
<comment type="caution">
    <text evidence="7">The sequence shown here is derived from an EMBL/GenBank/DDBJ whole genome shotgun (WGS) entry which is preliminary data.</text>
</comment>
<dbReference type="Pfam" id="PF00176">
    <property type="entry name" value="SNF2-rel_dom"/>
    <property type="match status" value="1"/>
</dbReference>
<evidence type="ECO:0000313" key="7">
    <source>
        <dbReference type="EMBL" id="KAK3284386.1"/>
    </source>
</evidence>
<dbReference type="AlphaFoldDB" id="A0AAE0LGC2"/>
<reference evidence="7 8" key="1">
    <citation type="journal article" date="2015" name="Genome Biol. Evol.">
        <title>Comparative Genomics of a Bacterivorous Green Alga Reveals Evolutionary Causalities and Consequences of Phago-Mixotrophic Mode of Nutrition.</title>
        <authorList>
            <person name="Burns J.A."/>
            <person name="Paasch A."/>
            <person name="Narechania A."/>
            <person name="Kim E."/>
        </authorList>
    </citation>
    <scope>NUCLEOTIDE SEQUENCE [LARGE SCALE GENOMIC DNA]</scope>
    <source>
        <strain evidence="7 8">PLY_AMNH</strain>
    </source>
</reference>
<dbReference type="InterPro" id="IPR019786">
    <property type="entry name" value="Zinc_finger_PHD-type_CS"/>
</dbReference>
<evidence type="ECO:0000256" key="2">
    <source>
        <dbReference type="ARBA" id="ARBA00022771"/>
    </source>
</evidence>
<evidence type="ECO:0000256" key="4">
    <source>
        <dbReference type="PROSITE-ProRule" id="PRU00146"/>
    </source>
</evidence>
<name>A0AAE0LGC2_9CHLO</name>
<dbReference type="SUPFAM" id="SSF57903">
    <property type="entry name" value="FYVE/PHD zinc finger"/>
    <property type="match status" value="1"/>
</dbReference>
<dbReference type="GO" id="GO:0008270">
    <property type="term" value="F:zinc ion binding"/>
    <property type="evidence" value="ECO:0007669"/>
    <property type="project" value="UniProtKB-KW"/>
</dbReference>
<keyword evidence="2 4" id="KW-0863">Zinc-finger</keyword>
<keyword evidence="3" id="KW-0862">Zinc</keyword>
<dbReference type="SUPFAM" id="SSF52540">
    <property type="entry name" value="P-loop containing nucleoside triphosphate hydrolases"/>
    <property type="match status" value="1"/>
</dbReference>
<dbReference type="CDD" id="cd17919">
    <property type="entry name" value="DEXHc_Snf"/>
    <property type="match status" value="1"/>
</dbReference>
<protein>
    <recommendedName>
        <fullName evidence="9">Helicase ATP-binding domain-containing protein</fullName>
    </recommendedName>
</protein>
<dbReference type="PROSITE" id="PS50016">
    <property type="entry name" value="ZF_PHD_2"/>
    <property type="match status" value="1"/>
</dbReference>
<dbReference type="InterPro" id="IPR038718">
    <property type="entry name" value="SNF2-like_sf"/>
</dbReference>
<dbReference type="InterPro" id="IPR001965">
    <property type="entry name" value="Znf_PHD"/>
</dbReference>
<dbReference type="InterPro" id="IPR027417">
    <property type="entry name" value="P-loop_NTPase"/>
</dbReference>
<gene>
    <name evidence="7" type="ORF">CYMTET_7961</name>
</gene>
<feature type="domain" description="Helicase ATP-binding" evidence="6">
    <location>
        <begin position="145"/>
        <end position="312"/>
    </location>
</feature>